<organism evidence="2 3">
    <name type="scientific">Streptomyces roseolilacinus</name>
    <dbReference type="NCBI Taxonomy" id="66904"/>
    <lineage>
        <taxon>Bacteria</taxon>
        <taxon>Bacillati</taxon>
        <taxon>Actinomycetota</taxon>
        <taxon>Actinomycetes</taxon>
        <taxon>Kitasatosporales</taxon>
        <taxon>Streptomycetaceae</taxon>
        <taxon>Streptomyces</taxon>
    </lineage>
</organism>
<accession>A0A918AY58</accession>
<dbReference type="InterPro" id="IPR029021">
    <property type="entry name" value="Prot-tyrosine_phosphatase-like"/>
</dbReference>
<dbReference type="SUPFAM" id="SSF52799">
    <property type="entry name" value="(Phosphotyrosine protein) phosphatases II"/>
    <property type="match status" value="1"/>
</dbReference>
<protein>
    <submittedName>
        <fullName evidence="2">Protein phosphatase</fullName>
    </submittedName>
</protein>
<proteinExistence type="predicted"/>
<sequence length="171" mass="18528">MRRTREFDPEVPVPRSPWDEIVPGLWMGGHVWTDGAGGLRRAVVGDEFALVVSLYSVPGHGPGTGVEHRVAPIPDGPLAPAELDAVLDAAALTVRAVRAGRPTLVRCFAGYNRSGLVVAHALYVLTGRPASEIIALIRWRRSPWALHNGLFVRYLHAGLDAAHPSLTDRPR</sequence>
<dbReference type="RefSeq" id="WP_229840200.1">
    <property type="nucleotide sequence ID" value="NZ_BMSV01000003.1"/>
</dbReference>
<dbReference type="Gene3D" id="3.90.190.10">
    <property type="entry name" value="Protein tyrosine phosphatase superfamily"/>
    <property type="match status" value="1"/>
</dbReference>
<dbReference type="AlphaFoldDB" id="A0A918AY58"/>
<dbReference type="Proteomes" id="UP000654123">
    <property type="component" value="Unassembled WGS sequence"/>
</dbReference>
<comment type="caution">
    <text evidence="2">The sequence shown here is derived from an EMBL/GenBank/DDBJ whole genome shotgun (WGS) entry which is preliminary data.</text>
</comment>
<evidence type="ECO:0000259" key="1">
    <source>
        <dbReference type="PROSITE" id="PS50056"/>
    </source>
</evidence>
<keyword evidence="3" id="KW-1185">Reference proteome</keyword>
<feature type="domain" description="Tyrosine specific protein phosphatases" evidence="1">
    <location>
        <begin position="84"/>
        <end position="141"/>
    </location>
</feature>
<reference evidence="2" key="2">
    <citation type="submission" date="2020-09" db="EMBL/GenBank/DDBJ databases">
        <authorList>
            <person name="Sun Q."/>
            <person name="Ohkuma M."/>
        </authorList>
    </citation>
    <scope>NUCLEOTIDE SEQUENCE</scope>
    <source>
        <strain evidence="2">JCM 4335</strain>
    </source>
</reference>
<evidence type="ECO:0000313" key="2">
    <source>
        <dbReference type="EMBL" id="GGQ01019.1"/>
    </source>
</evidence>
<dbReference type="PROSITE" id="PS50056">
    <property type="entry name" value="TYR_PHOSPHATASE_2"/>
    <property type="match status" value="1"/>
</dbReference>
<name>A0A918AY58_9ACTN</name>
<gene>
    <name evidence="2" type="ORF">GCM10010249_19170</name>
</gene>
<dbReference type="EMBL" id="BMSV01000003">
    <property type="protein sequence ID" value="GGQ01019.1"/>
    <property type="molecule type" value="Genomic_DNA"/>
</dbReference>
<evidence type="ECO:0000313" key="3">
    <source>
        <dbReference type="Proteomes" id="UP000654123"/>
    </source>
</evidence>
<reference evidence="2" key="1">
    <citation type="journal article" date="2014" name="Int. J. Syst. Evol. Microbiol.">
        <title>Complete genome sequence of Corynebacterium casei LMG S-19264T (=DSM 44701T), isolated from a smear-ripened cheese.</title>
        <authorList>
            <consortium name="US DOE Joint Genome Institute (JGI-PGF)"/>
            <person name="Walter F."/>
            <person name="Albersmeier A."/>
            <person name="Kalinowski J."/>
            <person name="Ruckert C."/>
        </authorList>
    </citation>
    <scope>NUCLEOTIDE SEQUENCE</scope>
    <source>
        <strain evidence="2">JCM 4335</strain>
    </source>
</reference>
<dbReference type="InterPro" id="IPR000387">
    <property type="entry name" value="Tyr_Pase_dom"/>
</dbReference>